<dbReference type="Proteomes" id="UP000499080">
    <property type="component" value="Unassembled WGS sequence"/>
</dbReference>
<accession>A0A4Y2SP22</accession>
<organism evidence="1 2">
    <name type="scientific">Araneus ventricosus</name>
    <name type="common">Orbweaver spider</name>
    <name type="synonym">Epeira ventricosa</name>
    <dbReference type="NCBI Taxonomy" id="182803"/>
    <lineage>
        <taxon>Eukaryota</taxon>
        <taxon>Metazoa</taxon>
        <taxon>Ecdysozoa</taxon>
        <taxon>Arthropoda</taxon>
        <taxon>Chelicerata</taxon>
        <taxon>Arachnida</taxon>
        <taxon>Araneae</taxon>
        <taxon>Araneomorphae</taxon>
        <taxon>Entelegynae</taxon>
        <taxon>Araneoidea</taxon>
        <taxon>Araneidae</taxon>
        <taxon>Araneus</taxon>
    </lineage>
</organism>
<protein>
    <submittedName>
        <fullName evidence="1">Uncharacterized protein</fullName>
    </submittedName>
</protein>
<evidence type="ECO:0000313" key="1">
    <source>
        <dbReference type="EMBL" id="GBN89611.1"/>
    </source>
</evidence>
<sequence>MNNCEEMLEFYLPLLISHHIFYHRDPAYIPYVWRSLANNGSCAIKPHTTNQPINQPNHFQKIKRIFQKRLSNLALLLPPTPTQPTRKGVKVGIGADFYDAKANGGFGAGGLQVQNLIPLKIRRVCGPVAR</sequence>
<dbReference type="AlphaFoldDB" id="A0A4Y2SP22"/>
<name>A0A4Y2SP22_ARAVE</name>
<gene>
    <name evidence="1" type="ORF">AVEN_261517_1</name>
</gene>
<comment type="caution">
    <text evidence="1">The sequence shown here is derived from an EMBL/GenBank/DDBJ whole genome shotgun (WGS) entry which is preliminary data.</text>
</comment>
<proteinExistence type="predicted"/>
<reference evidence="1 2" key="1">
    <citation type="journal article" date="2019" name="Sci. Rep.">
        <title>Orb-weaving spider Araneus ventricosus genome elucidates the spidroin gene catalogue.</title>
        <authorList>
            <person name="Kono N."/>
            <person name="Nakamura H."/>
            <person name="Ohtoshi R."/>
            <person name="Moran D.A.P."/>
            <person name="Shinohara A."/>
            <person name="Yoshida Y."/>
            <person name="Fujiwara M."/>
            <person name="Mori M."/>
            <person name="Tomita M."/>
            <person name="Arakawa K."/>
        </authorList>
    </citation>
    <scope>NUCLEOTIDE SEQUENCE [LARGE SCALE GENOMIC DNA]</scope>
</reference>
<keyword evidence="2" id="KW-1185">Reference proteome</keyword>
<dbReference type="EMBL" id="BGPR01022881">
    <property type="protein sequence ID" value="GBN89611.1"/>
    <property type="molecule type" value="Genomic_DNA"/>
</dbReference>
<evidence type="ECO:0000313" key="2">
    <source>
        <dbReference type="Proteomes" id="UP000499080"/>
    </source>
</evidence>